<dbReference type="GO" id="GO:0005634">
    <property type="term" value="C:nucleus"/>
    <property type="evidence" value="ECO:0007669"/>
    <property type="project" value="TreeGrafter"/>
</dbReference>
<evidence type="ECO:0000256" key="1">
    <source>
        <dbReference type="PROSITE-ProRule" id="PRU00042"/>
    </source>
</evidence>
<evidence type="ECO:0000256" key="2">
    <source>
        <dbReference type="SAM" id="MobiDB-lite"/>
    </source>
</evidence>
<dbReference type="PROSITE" id="PS00028">
    <property type="entry name" value="ZINC_FINGER_C2H2_1"/>
    <property type="match status" value="1"/>
</dbReference>
<dbReference type="Gene3D" id="3.30.160.60">
    <property type="entry name" value="Classic Zinc Finger"/>
    <property type="match status" value="1"/>
</dbReference>
<gene>
    <name evidence="4" type="ORF">N7493_007498</name>
</gene>
<feature type="compositionally biased region" description="Polar residues" evidence="2">
    <location>
        <begin position="38"/>
        <end position="60"/>
    </location>
</feature>
<name>A0AAD6HHW9_9EURO</name>
<reference evidence="4" key="1">
    <citation type="journal article" date="2023" name="IMA Fungus">
        <title>Comparative genomic study of the Penicillium genus elucidates a diverse pangenome and 15 lateral gene transfer events.</title>
        <authorList>
            <person name="Petersen C."/>
            <person name="Sorensen T."/>
            <person name="Nielsen M.R."/>
            <person name="Sondergaard T.E."/>
            <person name="Sorensen J.L."/>
            <person name="Fitzpatrick D.A."/>
            <person name="Frisvad J.C."/>
            <person name="Nielsen K.L."/>
        </authorList>
    </citation>
    <scope>NUCLEOTIDE SEQUENCE</scope>
    <source>
        <strain evidence="4">IBT 17514</strain>
    </source>
</reference>
<feature type="region of interest" description="Disordered" evidence="2">
    <location>
        <begin position="38"/>
        <end position="66"/>
    </location>
</feature>
<feature type="region of interest" description="Disordered" evidence="2">
    <location>
        <begin position="284"/>
        <end position="316"/>
    </location>
</feature>
<feature type="compositionally biased region" description="Polar residues" evidence="2">
    <location>
        <begin position="284"/>
        <end position="295"/>
    </location>
</feature>
<comment type="caution">
    <text evidence="4">The sequence shown here is derived from an EMBL/GenBank/DDBJ whole genome shotgun (WGS) entry which is preliminary data.</text>
</comment>
<keyword evidence="1" id="KW-0862">Zinc</keyword>
<organism evidence="4 5">
    <name type="scientific">Penicillium malachiteum</name>
    <dbReference type="NCBI Taxonomy" id="1324776"/>
    <lineage>
        <taxon>Eukaryota</taxon>
        <taxon>Fungi</taxon>
        <taxon>Dikarya</taxon>
        <taxon>Ascomycota</taxon>
        <taxon>Pezizomycotina</taxon>
        <taxon>Eurotiomycetes</taxon>
        <taxon>Eurotiomycetidae</taxon>
        <taxon>Eurotiales</taxon>
        <taxon>Aspergillaceae</taxon>
        <taxon>Penicillium</taxon>
    </lineage>
</organism>
<dbReference type="PANTHER" id="PTHR46179">
    <property type="entry name" value="ZINC FINGER PROTEIN"/>
    <property type="match status" value="1"/>
</dbReference>
<accession>A0AAD6HHW9</accession>
<keyword evidence="1" id="KW-0863">Zinc-finger</keyword>
<dbReference type="PROSITE" id="PS50157">
    <property type="entry name" value="ZINC_FINGER_C2H2_2"/>
    <property type="match status" value="1"/>
</dbReference>
<keyword evidence="5" id="KW-1185">Reference proteome</keyword>
<dbReference type="EMBL" id="JAQJAN010000011">
    <property type="protein sequence ID" value="KAJ5719043.1"/>
    <property type="molecule type" value="Genomic_DNA"/>
</dbReference>
<proteinExistence type="predicted"/>
<reference evidence="4" key="2">
    <citation type="submission" date="2023-01" db="EMBL/GenBank/DDBJ databases">
        <authorList>
            <person name="Petersen C."/>
        </authorList>
    </citation>
    <scope>NUCLEOTIDE SEQUENCE</scope>
    <source>
        <strain evidence="4">IBT 17514</strain>
    </source>
</reference>
<dbReference type="InterPro" id="IPR013087">
    <property type="entry name" value="Znf_C2H2_type"/>
</dbReference>
<dbReference type="GO" id="GO:0006357">
    <property type="term" value="P:regulation of transcription by RNA polymerase II"/>
    <property type="evidence" value="ECO:0007669"/>
    <property type="project" value="TreeGrafter"/>
</dbReference>
<protein>
    <recommendedName>
        <fullName evidence="3">C2H2-type domain-containing protein</fullName>
    </recommendedName>
</protein>
<dbReference type="SMART" id="SM00355">
    <property type="entry name" value="ZnF_C2H2"/>
    <property type="match status" value="3"/>
</dbReference>
<dbReference type="InterPro" id="IPR051061">
    <property type="entry name" value="Zinc_finger_trans_reg"/>
</dbReference>
<dbReference type="InterPro" id="IPR036236">
    <property type="entry name" value="Znf_C2H2_sf"/>
</dbReference>
<feature type="domain" description="C2H2-type" evidence="3">
    <location>
        <begin position="388"/>
        <end position="413"/>
    </location>
</feature>
<keyword evidence="1" id="KW-0479">Metal-binding</keyword>
<evidence type="ECO:0000313" key="4">
    <source>
        <dbReference type="EMBL" id="KAJ5719043.1"/>
    </source>
</evidence>
<dbReference type="GO" id="GO:0008270">
    <property type="term" value="F:zinc ion binding"/>
    <property type="evidence" value="ECO:0007669"/>
    <property type="project" value="UniProtKB-KW"/>
</dbReference>
<dbReference type="PANTHER" id="PTHR46179:SF19">
    <property type="entry name" value="C2H2 FINGER DOMAIN TRANSCRIPTION FACTOR (EUROFUNG)-RELATED"/>
    <property type="match status" value="1"/>
</dbReference>
<evidence type="ECO:0000259" key="3">
    <source>
        <dbReference type="PROSITE" id="PS50157"/>
    </source>
</evidence>
<dbReference type="Proteomes" id="UP001215712">
    <property type="component" value="Unassembled WGS sequence"/>
</dbReference>
<dbReference type="AlphaFoldDB" id="A0AAD6HHW9"/>
<dbReference type="SUPFAM" id="SSF57667">
    <property type="entry name" value="beta-beta-alpha zinc fingers"/>
    <property type="match status" value="1"/>
</dbReference>
<sequence>MRRVNLSPPTTLLDLDREVDPSVLEEWHTFIGQGVNSSYDMPSTSKRNTLNRPTRGSNSVMRGDTAYGLHPDLVGLTEIPVSSSSSPGHSSGLQPSLGYMLSNAESTGPFLAPEDYLSDPRASPVSEAMGSLYTWSSASDADMLRPSVSVDSSTCPPSSSPFMQSYLPFQPSQQQHHQHALDPQLSGASGYTSQEIDQWCINAHPNGSFHQTTTASYNTLHQIPSYPTPTPEMNQQPAPFHPLNDTMTSTLETWLDIPITEMPHGTGYLSPPLVPSMLIRSPSLVRSSPTPTTISDFDGRGQPSSPPNLNPADLSRYGIPTSDGAWRCAHPGCTSQAVFRRGCDLRKHFNRHQKHLFCRHEGCPQSRQGGFSSKKDRARHEAKHNPGIVCEWDGCGRVFSRVDNMKDHVRRIHRRGVSG</sequence>
<evidence type="ECO:0000313" key="5">
    <source>
        <dbReference type="Proteomes" id="UP001215712"/>
    </source>
</evidence>